<evidence type="ECO:0000313" key="8">
    <source>
        <dbReference type="EMBL" id="SDN34632.1"/>
    </source>
</evidence>
<dbReference type="InterPro" id="IPR051449">
    <property type="entry name" value="ABC-2_transporter_component"/>
</dbReference>
<dbReference type="GO" id="GO:0140359">
    <property type="term" value="F:ABC-type transporter activity"/>
    <property type="evidence" value="ECO:0007669"/>
    <property type="project" value="InterPro"/>
</dbReference>
<organism evidence="8 9">
    <name type="scientific">Megasphaera paucivorans</name>
    <dbReference type="NCBI Taxonomy" id="349095"/>
    <lineage>
        <taxon>Bacteria</taxon>
        <taxon>Bacillati</taxon>
        <taxon>Bacillota</taxon>
        <taxon>Negativicutes</taxon>
        <taxon>Veillonellales</taxon>
        <taxon>Veillonellaceae</taxon>
        <taxon>Megasphaera</taxon>
    </lineage>
</organism>
<dbReference type="PANTHER" id="PTHR30294">
    <property type="entry name" value="MEMBRANE COMPONENT OF ABC TRANSPORTER YHHJ-RELATED"/>
    <property type="match status" value="1"/>
</dbReference>
<dbReference type="AlphaFoldDB" id="A0A1H0AM34"/>
<proteinExistence type="predicted"/>
<reference evidence="8 9" key="1">
    <citation type="submission" date="2016-10" db="EMBL/GenBank/DDBJ databases">
        <authorList>
            <person name="de Groot N.N."/>
        </authorList>
    </citation>
    <scope>NUCLEOTIDE SEQUENCE [LARGE SCALE GENOMIC DNA]</scope>
    <source>
        <strain evidence="8 9">DSM 16981</strain>
    </source>
</reference>
<evidence type="ECO:0000256" key="1">
    <source>
        <dbReference type="ARBA" id="ARBA00004651"/>
    </source>
</evidence>
<evidence type="ECO:0000256" key="2">
    <source>
        <dbReference type="ARBA" id="ARBA00022475"/>
    </source>
</evidence>
<keyword evidence="5 6" id="KW-0472">Membrane</keyword>
<dbReference type="InterPro" id="IPR013525">
    <property type="entry name" value="ABC2_TM"/>
</dbReference>
<keyword evidence="2" id="KW-1003">Cell membrane</keyword>
<evidence type="ECO:0000259" key="7">
    <source>
        <dbReference type="Pfam" id="PF12698"/>
    </source>
</evidence>
<keyword evidence="3 6" id="KW-0812">Transmembrane</keyword>
<feature type="domain" description="ABC-2 type transporter transmembrane" evidence="7">
    <location>
        <begin position="11"/>
        <end position="345"/>
    </location>
</feature>
<dbReference type="Gene3D" id="3.40.1710.10">
    <property type="entry name" value="abc type-2 transporter like domain"/>
    <property type="match status" value="1"/>
</dbReference>
<evidence type="ECO:0000256" key="5">
    <source>
        <dbReference type="ARBA" id="ARBA00023136"/>
    </source>
</evidence>
<dbReference type="Proteomes" id="UP000199309">
    <property type="component" value="Unassembled WGS sequence"/>
</dbReference>
<evidence type="ECO:0000256" key="3">
    <source>
        <dbReference type="ARBA" id="ARBA00022692"/>
    </source>
</evidence>
<feature type="transmembrane region" description="Helical" evidence="6">
    <location>
        <begin position="274"/>
        <end position="292"/>
    </location>
</feature>
<feature type="transmembrane region" description="Helical" evidence="6">
    <location>
        <begin position="205"/>
        <end position="227"/>
    </location>
</feature>
<keyword evidence="4 6" id="KW-1133">Transmembrane helix</keyword>
<feature type="transmembrane region" description="Helical" evidence="6">
    <location>
        <begin position="331"/>
        <end position="350"/>
    </location>
</feature>
<keyword evidence="9" id="KW-1185">Reference proteome</keyword>
<accession>A0A1H0AM34</accession>
<name>A0A1H0AM34_9FIRM</name>
<comment type="subcellular location">
    <subcellularLocation>
        <location evidence="1">Cell membrane</location>
        <topology evidence="1">Multi-pass membrane protein</topology>
    </subcellularLocation>
</comment>
<dbReference type="STRING" id="349095.SAMN05660299_02556"/>
<dbReference type="GO" id="GO:0005886">
    <property type="term" value="C:plasma membrane"/>
    <property type="evidence" value="ECO:0007669"/>
    <property type="project" value="UniProtKB-SubCell"/>
</dbReference>
<gene>
    <name evidence="8" type="ORF">SAMN05660299_02556</name>
</gene>
<evidence type="ECO:0000256" key="6">
    <source>
        <dbReference type="SAM" id="Phobius"/>
    </source>
</evidence>
<evidence type="ECO:0000256" key="4">
    <source>
        <dbReference type="ARBA" id="ARBA00022989"/>
    </source>
</evidence>
<dbReference type="Pfam" id="PF12698">
    <property type="entry name" value="ABC2_membrane_3"/>
    <property type="match status" value="1"/>
</dbReference>
<protein>
    <submittedName>
        <fullName evidence="8">ABC-2 type transport system permease protein</fullName>
    </submittedName>
</protein>
<dbReference type="PANTHER" id="PTHR30294:SF29">
    <property type="entry name" value="MULTIDRUG ABC TRANSPORTER PERMEASE YBHS-RELATED"/>
    <property type="match status" value="1"/>
</dbReference>
<feature type="transmembrane region" description="Helical" evidence="6">
    <location>
        <begin position="239"/>
        <end position="262"/>
    </location>
</feature>
<feature type="transmembrane region" description="Helical" evidence="6">
    <location>
        <begin position="166"/>
        <end position="184"/>
    </location>
</feature>
<dbReference type="EMBL" id="FNHQ01000040">
    <property type="protein sequence ID" value="SDN34632.1"/>
    <property type="molecule type" value="Genomic_DNA"/>
</dbReference>
<sequence length="363" mass="40389">MPYQKVAFTVAIFVTIFFTLTLGNNISRNLPIGIIDLDNSKYSHEIVEKINSSPCMKVSTIIYSAVDPNTLFYEDKCVTVVVLPKDLEKDRYSQTATNIGVFYDNTNTALTADIRDALNEIVADENLTINGAIEESTGDSISQGMTLNTRNLFNPSNSSSNGESQGFLFFFSSMFFVFATIGMVPRLRIEGKLEEILKKGTLFDILLRLVPYSVILLTALFVGMAILRVANDMVFSGSIILFFVTQIFYISAVGIMSILFGWTAANPGVAASRMILFIPGGFIFGGQSGPLADLLDWVRIGSHFFPLVWEYKFVRDIMMRGAGFWDIANEFGGFLIYIGVLLIVFCYVFLRSRKSALCKINKT</sequence>
<evidence type="ECO:0000313" key="9">
    <source>
        <dbReference type="Proteomes" id="UP000199309"/>
    </source>
</evidence>